<accession>A0AAV7RY97</accession>
<name>A0AAV7RY97_PLEWA</name>
<reference evidence="1" key="1">
    <citation type="journal article" date="2022" name="bioRxiv">
        <title>Sequencing and chromosome-scale assembly of the giantPleurodeles waltlgenome.</title>
        <authorList>
            <person name="Brown T."/>
            <person name="Elewa A."/>
            <person name="Iarovenko S."/>
            <person name="Subramanian E."/>
            <person name="Araus A.J."/>
            <person name="Petzold A."/>
            <person name="Susuki M."/>
            <person name="Suzuki K.-i.T."/>
            <person name="Hayashi T."/>
            <person name="Toyoda A."/>
            <person name="Oliveira C."/>
            <person name="Osipova E."/>
            <person name="Leigh N.D."/>
            <person name="Simon A."/>
            <person name="Yun M.H."/>
        </authorList>
    </citation>
    <scope>NUCLEOTIDE SEQUENCE</scope>
    <source>
        <strain evidence="1">20211129_DDA</strain>
        <tissue evidence="1">Liver</tissue>
    </source>
</reference>
<dbReference type="Proteomes" id="UP001066276">
    <property type="component" value="Chromosome 5"/>
</dbReference>
<comment type="caution">
    <text evidence="1">The sequence shown here is derived from an EMBL/GenBank/DDBJ whole genome shotgun (WGS) entry which is preliminary data.</text>
</comment>
<dbReference type="AlphaFoldDB" id="A0AAV7RY97"/>
<evidence type="ECO:0000313" key="2">
    <source>
        <dbReference type="Proteomes" id="UP001066276"/>
    </source>
</evidence>
<evidence type="ECO:0000313" key="1">
    <source>
        <dbReference type="EMBL" id="KAJ1156682.1"/>
    </source>
</evidence>
<dbReference type="EMBL" id="JANPWB010000009">
    <property type="protein sequence ID" value="KAJ1156682.1"/>
    <property type="molecule type" value="Genomic_DNA"/>
</dbReference>
<gene>
    <name evidence="1" type="ORF">NDU88_009400</name>
</gene>
<organism evidence="1 2">
    <name type="scientific">Pleurodeles waltl</name>
    <name type="common">Iberian ribbed newt</name>
    <dbReference type="NCBI Taxonomy" id="8319"/>
    <lineage>
        <taxon>Eukaryota</taxon>
        <taxon>Metazoa</taxon>
        <taxon>Chordata</taxon>
        <taxon>Craniata</taxon>
        <taxon>Vertebrata</taxon>
        <taxon>Euteleostomi</taxon>
        <taxon>Amphibia</taxon>
        <taxon>Batrachia</taxon>
        <taxon>Caudata</taxon>
        <taxon>Salamandroidea</taxon>
        <taxon>Salamandridae</taxon>
        <taxon>Pleurodelinae</taxon>
        <taxon>Pleurodeles</taxon>
    </lineage>
</organism>
<protein>
    <submittedName>
        <fullName evidence="1">Uncharacterized protein</fullName>
    </submittedName>
</protein>
<sequence length="89" mass="9478">MVLYKQALNGDALKGHCTPERSTLAGVGAQWDGVEVVELCLEEVQGLRKCPIATEREELVVELQGAAKSSVGSAYQGSPLAGWLHRSPS</sequence>
<proteinExistence type="predicted"/>
<keyword evidence="2" id="KW-1185">Reference proteome</keyword>